<dbReference type="AlphaFoldDB" id="A0A2C6DSB7"/>
<protein>
    <submittedName>
        <fullName evidence="3">Global DNA-binding transcriptional dual regulator H-NS</fullName>
    </submittedName>
</protein>
<sequence>MTNDERKRLERAKKKSKKNNLTILNAHDIEYKHFANQSIVIDTANGAVCFYPTTNKIQYRGKVCIGDATQLVILLSVLSDFSRLPEVTRHLPLALQEDFIEKLHDVIAERRSEAQCTRAEPTAREQRIEMICQMLLKDGIDPTEL</sequence>
<name>A0A2C6DSB7_9GAMM</name>
<dbReference type="GO" id="GO:0003677">
    <property type="term" value="F:DNA binding"/>
    <property type="evidence" value="ECO:0007669"/>
    <property type="project" value="UniProtKB-KW"/>
</dbReference>
<evidence type="ECO:0000313" key="3">
    <source>
        <dbReference type="EMBL" id="VFS52537.1"/>
    </source>
</evidence>
<dbReference type="STRING" id="1111728.GCA_000427805_02879"/>
<dbReference type="InterPro" id="IPR027454">
    <property type="entry name" value="Histone_HNS_N"/>
</dbReference>
<dbReference type="Proteomes" id="UP000224974">
    <property type="component" value="Unassembled WGS sequence"/>
</dbReference>
<gene>
    <name evidence="2" type="ORF">CRN84_21475</name>
    <name evidence="3" type="ORF">NCTC12282_05870</name>
</gene>
<evidence type="ECO:0000259" key="1">
    <source>
        <dbReference type="Pfam" id="PF22470"/>
    </source>
</evidence>
<dbReference type="EMBL" id="CAADJA010000002">
    <property type="protein sequence ID" value="VFS52537.1"/>
    <property type="molecule type" value="Genomic_DNA"/>
</dbReference>
<dbReference type="Pfam" id="PF22470">
    <property type="entry name" value="Histone_HNS_N"/>
    <property type="match status" value="1"/>
</dbReference>
<dbReference type="InterPro" id="IPR054180">
    <property type="entry name" value="H-NS-like_N"/>
</dbReference>
<dbReference type="OrthoDB" id="6638294at2"/>
<dbReference type="EMBL" id="PDDX01000001">
    <property type="protein sequence ID" value="PHI31714.1"/>
    <property type="molecule type" value="Genomic_DNA"/>
</dbReference>
<dbReference type="Gene3D" id="1.10.287.1050">
    <property type="entry name" value="H-NS histone-like proteins"/>
    <property type="match status" value="1"/>
</dbReference>
<proteinExistence type="predicted"/>
<reference evidence="3 5" key="3">
    <citation type="submission" date="2019-03" db="EMBL/GenBank/DDBJ databases">
        <authorList>
            <consortium name="Pathogen Informatics"/>
        </authorList>
    </citation>
    <scope>NUCLEOTIDE SEQUENCE [LARGE SCALE GENOMIC DNA]</scope>
    <source>
        <strain evidence="3 5">NCTC12282</strain>
    </source>
</reference>
<dbReference type="Proteomes" id="UP000373449">
    <property type="component" value="Unassembled WGS sequence"/>
</dbReference>
<keyword evidence="3" id="KW-0238">DNA-binding</keyword>
<evidence type="ECO:0000313" key="2">
    <source>
        <dbReference type="EMBL" id="PHI31714.1"/>
    </source>
</evidence>
<keyword evidence="4" id="KW-1185">Reference proteome</keyword>
<feature type="domain" description="DNA-binding protein H-NS-like N-terminal" evidence="1">
    <location>
        <begin position="74"/>
        <end position="145"/>
    </location>
</feature>
<dbReference type="GO" id="GO:0046983">
    <property type="term" value="F:protein dimerization activity"/>
    <property type="evidence" value="ECO:0007669"/>
    <property type="project" value="InterPro"/>
</dbReference>
<accession>A0A2C6DSB7</accession>
<dbReference type="RefSeq" id="WP_051323362.1">
    <property type="nucleotide sequence ID" value="NZ_CAADJA010000002.1"/>
</dbReference>
<evidence type="ECO:0000313" key="5">
    <source>
        <dbReference type="Proteomes" id="UP000373449"/>
    </source>
</evidence>
<reference evidence="4" key="1">
    <citation type="submission" date="2017-09" db="EMBL/GenBank/DDBJ databases">
        <title>FDA dAtabase for Regulatory Grade micrObial Sequences (FDA-ARGOS): Supporting development and validation of Infectious Disease Dx tests.</title>
        <authorList>
            <person name="Minogue T."/>
            <person name="Wolcott M."/>
            <person name="Wasieloski L."/>
            <person name="Aguilar W."/>
            <person name="Moore D."/>
            <person name="Tallon L."/>
            <person name="Sadzewicz L."/>
            <person name="Ott S."/>
            <person name="Zhao X."/>
            <person name="Nagaraj S."/>
            <person name="Vavikolanu K."/>
            <person name="Aluvathingal J."/>
            <person name="Nadendla S."/>
            <person name="Sichtig H."/>
        </authorList>
    </citation>
    <scope>NUCLEOTIDE SEQUENCE [LARGE SCALE GENOMIC DNA]</scope>
    <source>
        <strain evidence="4">FDAARGOS_387</strain>
    </source>
</reference>
<evidence type="ECO:0000313" key="4">
    <source>
        <dbReference type="Proteomes" id="UP000224974"/>
    </source>
</evidence>
<dbReference type="SUPFAM" id="SSF81273">
    <property type="entry name" value="H-NS histone-like proteins"/>
    <property type="match status" value="1"/>
</dbReference>
<reference evidence="2" key="2">
    <citation type="submission" date="2017-09" db="EMBL/GenBank/DDBJ databases">
        <title>FDA dAtabase for Regulatory Grade micrObial Sequences (FDA-ARGOS): Supporting development and validation of Infectious Disease Dx tests.</title>
        <authorList>
            <person name="Minogue T."/>
            <person name="Wolcott M."/>
            <person name="Wasieloski L."/>
            <person name="Aguilar W."/>
            <person name="Moore D."/>
            <person name="Tallon L.J."/>
            <person name="Sadzewicz L."/>
            <person name="Ott S."/>
            <person name="Zhao X."/>
            <person name="Nagaraj S."/>
            <person name="Vavikolanu K."/>
            <person name="Aluvathingal J."/>
            <person name="Nadendla S."/>
            <person name="Sichtig H."/>
        </authorList>
    </citation>
    <scope>NUCLEOTIDE SEQUENCE</scope>
    <source>
        <strain evidence="2">FDAARGOS_387</strain>
    </source>
</reference>
<organism evidence="2 4">
    <name type="scientific">Budvicia aquatica</name>
    <dbReference type="NCBI Taxonomy" id="82979"/>
    <lineage>
        <taxon>Bacteria</taxon>
        <taxon>Pseudomonadati</taxon>
        <taxon>Pseudomonadota</taxon>
        <taxon>Gammaproteobacteria</taxon>
        <taxon>Enterobacterales</taxon>
        <taxon>Budviciaceae</taxon>
        <taxon>Budvicia</taxon>
    </lineage>
</organism>